<protein>
    <recommendedName>
        <fullName evidence="1">DUF6128 domain-containing protein</fullName>
    </recommendedName>
</protein>
<dbReference type="Proteomes" id="UP000050833">
    <property type="component" value="Unassembled WGS sequence"/>
</dbReference>
<gene>
    <name evidence="2" type="ORF">APZ18_11070</name>
</gene>
<accession>A0AAW3JS14</accession>
<dbReference type="Pfam" id="PF19623">
    <property type="entry name" value="DUF6128"/>
    <property type="match status" value="1"/>
</dbReference>
<evidence type="ECO:0000313" key="3">
    <source>
        <dbReference type="Proteomes" id="UP000050833"/>
    </source>
</evidence>
<reference evidence="2 3" key="1">
    <citation type="submission" date="2015-10" db="EMBL/GenBank/DDBJ databases">
        <title>Butyribacter intestini gen. nov., sp. nov., a butyric acid-producing bacterium of the family Lachnospiraceae isolated from the human faeces.</title>
        <authorList>
            <person name="Zou Y."/>
            <person name="Xue W."/>
            <person name="Luo G."/>
            <person name="Lv M."/>
        </authorList>
    </citation>
    <scope>NUCLEOTIDE SEQUENCE [LARGE SCALE GENOMIC DNA]</scope>
    <source>
        <strain evidence="2 3">TF01-11</strain>
    </source>
</reference>
<proteinExistence type="predicted"/>
<dbReference type="InterPro" id="IPR046131">
    <property type="entry name" value="DUF6128"/>
</dbReference>
<dbReference type="EMBL" id="LLKB01000005">
    <property type="protein sequence ID" value="KQC85230.1"/>
    <property type="molecule type" value="Genomic_DNA"/>
</dbReference>
<dbReference type="RefSeq" id="WP_055944937.1">
    <property type="nucleotide sequence ID" value="NZ_JAQDDZ010000002.1"/>
</dbReference>
<sequence>MGQYKRMVSYLYKYINGAKSQNTGFVRIELMDVQCRFTVQMRMVPFEVFPKVYLYIQKEHGAKCIEVSDMGTKSGNLVSRFALDKNNIEQTGYSFEDIDGLVVYISDEMFFATSWVRDEVKLGQIEIVSKTREMPADSIFETENTKRLNENNISESSNTGRKNIYESGNMKSVKEKNVFDMENEKRLNENNTSDIENAEKLNENNIFENVSDECMQVYNLSDNSLADKGYEMNDTEKFGKYAGQNMDSDEVASVAETRAESDINTEKMVIKASVYEENDKDFGERILSTFPVMYPFASGIIDKSVRIELKDIGCLPIKMWVLANNTFLLHGYCSYRHIIFAKIKISDIETQYAVGSPGIYNSYDENIARQHGFIYFQPIGEVKDKNGTFGYWIHPLK</sequence>
<comment type="caution">
    <text evidence="2">The sequence shown here is derived from an EMBL/GenBank/DDBJ whole genome shotgun (WGS) entry which is preliminary data.</text>
</comment>
<evidence type="ECO:0000259" key="1">
    <source>
        <dbReference type="Pfam" id="PF19623"/>
    </source>
</evidence>
<dbReference type="AlphaFoldDB" id="A0AAW3JS14"/>
<keyword evidence="3" id="KW-1185">Reference proteome</keyword>
<name>A0AAW3JS14_9FIRM</name>
<evidence type="ECO:0000313" key="2">
    <source>
        <dbReference type="EMBL" id="KQC85230.1"/>
    </source>
</evidence>
<organism evidence="2 3">
    <name type="scientific">Butyribacter intestini</name>
    <dbReference type="NCBI Taxonomy" id="1703332"/>
    <lineage>
        <taxon>Bacteria</taxon>
        <taxon>Bacillati</taxon>
        <taxon>Bacillota</taxon>
        <taxon>Clostridia</taxon>
        <taxon>Lachnospirales</taxon>
        <taxon>Lachnospiraceae</taxon>
        <taxon>Butyribacter</taxon>
    </lineage>
</organism>
<feature type="domain" description="DUF6128" evidence="1">
    <location>
        <begin position="300"/>
        <end position="395"/>
    </location>
</feature>